<gene>
    <name evidence="8" type="ORF">SAMN04490244_105211</name>
</gene>
<dbReference type="InterPro" id="IPR016982">
    <property type="entry name" value="Mms48"/>
</dbReference>
<evidence type="ECO:0000256" key="3">
    <source>
        <dbReference type="ARBA" id="ARBA00022989"/>
    </source>
</evidence>
<dbReference type="Pfam" id="PF14559">
    <property type="entry name" value="TPR_19"/>
    <property type="match status" value="1"/>
</dbReference>
<dbReference type="EMBL" id="FOGU01000005">
    <property type="protein sequence ID" value="SES07456.1"/>
    <property type="molecule type" value="Genomic_DNA"/>
</dbReference>
<evidence type="ECO:0000256" key="5">
    <source>
        <dbReference type="SAM" id="MobiDB-lite"/>
    </source>
</evidence>
<evidence type="ECO:0000256" key="4">
    <source>
        <dbReference type="ARBA" id="ARBA00023136"/>
    </source>
</evidence>
<dbReference type="Gene3D" id="1.25.40.10">
    <property type="entry name" value="Tetratricopeptide repeat domain"/>
    <property type="match status" value="1"/>
</dbReference>
<feature type="domain" description="HemY N-terminal" evidence="7">
    <location>
        <begin position="30"/>
        <end position="141"/>
    </location>
</feature>
<evidence type="ECO:0000313" key="8">
    <source>
        <dbReference type="EMBL" id="SES07456.1"/>
    </source>
</evidence>
<dbReference type="STRING" id="641238.SAMN04490244_105211"/>
<dbReference type="RefSeq" id="WP_092693125.1">
    <property type="nucleotide sequence ID" value="NZ_CBDDGO010000004.1"/>
</dbReference>
<sequence>MLWSLLKIVLFVCVIAALALGAGYLMETDGLIRIAVAGFELNLGPLQAAIFALLLLFAVWLVLKLVSLLVAFVRFLNGDDTALSRYFSRNRERKGFRALADGMLALASGEGREALHQAAKAERYLHRPELTNLIRAQAAEMVGDRHKAGVVYKQLLEDDRTRFVGVRGLMKQKLEDGDTDTALKLAEKAFALKPQHTETQDILLRLQANGHDWSGARKTLSAKARSGGLPRDVHRRRDAVLALSEARDVFEEGKSIEARESAIEANRLSPDLIPAATMAARHYIRNDQPRYATRVLKKAWQVQPHPDLATAFGEIKPDETPAQRLSRFRTLTKINPDHTETKLLLAELHIAAEEFPQARRALGDLATTHPTSRSLTIMAAIAKGEGADEAIVRGWLARALTASRGPQWVCDKCQNIHGSWQPTCSNCGAFDTLAWKVPTTGDVVMSAGAAEMLPMIVGRVSEPDPRPVPTEADATPQEPAEGEAPATAPGVPPNVPEAEIVGDGAAETNEEKKTSKPEN</sequence>
<evidence type="ECO:0000259" key="7">
    <source>
        <dbReference type="Pfam" id="PF07219"/>
    </source>
</evidence>
<keyword evidence="9" id="KW-1185">Reference proteome</keyword>
<name>A0A1H9UDD8_9RHOB</name>
<comment type="subcellular location">
    <subcellularLocation>
        <location evidence="1">Membrane</location>
    </subcellularLocation>
</comment>
<evidence type="ECO:0000256" key="6">
    <source>
        <dbReference type="SAM" id="Phobius"/>
    </source>
</evidence>
<feature type="compositionally biased region" description="Low complexity" evidence="5">
    <location>
        <begin position="474"/>
        <end position="489"/>
    </location>
</feature>
<proteinExistence type="predicted"/>
<keyword evidence="4 6" id="KW-0472">Membrane</keyword>
<organism evidence="8 9">
    <name type="scientific">Tranquillimonas rosea</name>
    <dbReference type="NCBI Taxonomy" id="641238"/>
    <lineage>
        <taxon>Bacteria</taxon>
        <taxon>Pseudomonadati</taxon>
        <taxon>Pseudomonadota</taxon>
        <taxon>Alphaproteobacteria</taxon>
        <taxon>Rhodobacterales</taxon>
        <taxon>Roseobacteraceae</taxon>
        <taxon>Tranquillimonas</taxon>
    </lineage>
</organism>
<evidence type="ECO:0000256" key="1">
    <source>
        <dbReference type="ARBA" id="ARBA00004370"/>
    </source>
</evidence>
<feature type="transmembrane region" description="Helical" evidence="6">
    <location>
        <begin position="5"/>
        <end position="26"/>
    </location>
</feature>
<dbReference type="PIRSF" id="PIRSF031802">
    <property type="entry name" value="UCP031802"/>
    <property type="match status" value="1"/>
</dbReference>
<dbReference type="InterPro" id="IPR010817">
    <property type="entry name" value="HemY_N"/>
</dbReference>
<keyword evidence="3 6" id="KW-1133">Transmembrane helix</keyword>
<accession>A0A1H9UDD8</accession>
<reference evidence="8 9" key="1">
    <citation type="submission" date="2016-10" db="EMBL/GenBank/DDBJ databases">
        <authorList>
            <person name="de Groot N.N."/>
        </authorList>
    </citation>
    <scope>NUCLEOTIDE SEQUENCE [LARGE SCALE GENOMIC DNA]</scope>
    <source>
        <strain evidence="8 9">DSM 23042</strain>
    </source>
</reference>
<dbReference type="Proteomes" id="UP000198885">
    <property type="component" value="Unassembled WGS sequence"/>
</dbReference>
<feature type="transmembrane region" description="Helical" evidence="6">
    <location>
        <begin position="46"/>
        <end position="76"/>
    </location>
</feature>
<dbReference type="InterPro" id="IPR011990">
    <property type="entry name" value="TPR-like_helical_dom_sf"/>
</dbReference>
<dbReference type="SUPFAM" id="SSF48452">
    <property type="entry name" value="TPR-like"/>
    <property type="match status" value="1"/>
</dbReference>
<protein>
    <submittedName>
        <fullName evidence="8">HemY protein</fullName>
    </submittedName>
</protein>
<feature type="compositionally biased region" description="Basic and acidic residues" evidence="5">
    <location>
        <begin position="509"/>
        <end position="519"/>
    </location>
</feature>
<evidence type="ECO:0000313" key="9">
    <source>
        <dbReference type="Proteomes" id="UP000198885"/>
    </source>
</evidence>
<dbReference type="Pfam" id="PF07219">
    <property type="entry name" value="HemY_N"/>
    <property type="match status" value="1"/>
</dbReference>
<dbReference type="AlphaFoldDB" id="A0A1H9UDD8"/>
<dbReference type="OrthoDB" id="9798343at2"/>
<dbReference type="GO" id="GO:0016020">
    <property type="term" value="C:membrane"/>
    <property type="evidence" value="ECO:0007669"/>
    <property type="project" value="UniProtKB-SubCell"/>
</dbReference>
<feature type="region of interest" description="Disordered" evidence="5">
    <location>
        <begin position="460"/>
        <end position="519"/>
    </location>
</feature>
<evidence type="ECO:0000256" key="2">
    <source>
        <dbReference type="ARBA" id="ARBA00022692"/>
    </source>
</evidence>
<keyword evidence="2 6" id="KW-0812">Transmembrane</keyword>